<reference evidence="2 3" key="1">
    <citation type="submission" date="2018-07" db="EMBL/GenBank/DDBJ databases">
        <title>Genome guided investigation of antibiotics producing actinomycetales strain isolated from a Macau mangrove ecosystem.</title>
        <authorList>
            <person name="Hu D."/>
        </authorList>
    </citation>
    <scope>NUCLEOTIDE SEQUENCE [LARGE SCALE GENOMIC DNA]</scope>
    <source>
        <strain evidence="2 3">2297</strain>
    </source>
</reference>
<accession>A0A369V6I7</accession>
<evidence type="ECO:0000313" key="2">
    <source>
        <dbReference type="EMBL" id="RDD86189.1"/>
    </source>
</evidence>
<gene>
    <name evidence="2" type="ORF">DVZ84_25800</name>
</gene>
<proteinExistence type="predicted"/>
<evidence type="ECO:0000256" key="1">
    <source>
        <dbReference type="SAM" id="Phobius"/>
    </source>
</evidence>
<comment type="caution">
    <text evidence="2">The sequence shown here is derived from an EMBL/GenBank/DDBJ whole genome shotgun (WGS) entry which is preliminary data.</text>
</comment>
<dbReference type="AlphaFoldDB" id="A0A369V6I7"/>
<dbReference type="SUPFAM" id="SSF53448">
    <property type="entry name" value="Nucleotide-diphospho-sugar transferases"/>
    <property type="match status" value="1"/>
</dbReference>
<sequence>MTVTALAVLWGVLLWGVLLSVRAVLAARVLDRRRRLAAVPGTAPHVVLLVPALREQELLGEVVRAAAGLPYPPGLLHVVVVTTEREERERRALLDRLPDLAAALVADGARDEAVLAGVVPSGLAARTADRTRASADPAGTLRAELDAVPTTREVAEALLPGVAADHPGVGLHHLHYRDEGAKSSQLVHAVERLPELLPPGAAPSFTYVGLYDADSQPDLETLTHLAAAVSPDGGGPAPDLVQQLPLQLRRPHAARPGAADVLLRAHALADLRRRAGVEAHRILARRRIRAARLPAGIAAVAEPVVYGVGAGLFVRHDTLVSIGMYEEPVDDLLVGYKLSSAGAVMEVLPVFNLVDRYSGTAALGKAYALVAHGSLAGCRRLLTDPVLRAFRLRNTVVLVKEGLDTLWWFAGPAVVLAALGTLAVRGAHGPLLAWTSAAVAYTLLHAWWCVRRARHWLAAHRGADARAEPPDTPAAPVPVPLLLLAFLCQPLLHWAGPVRHLVRLIRGGPPVLGKTER</sequence>
<protein>
    <submittedName>
        <fullName evidence="2">Uncharacterized protein</fullName>
    </submittedName>
</protein>
<dbReference type="InterPro" id="IPR029044">
    <property type="entry name" value="Nucleotide-diphossugar_trans"/>
</dbReference>
<name>A0A369V6I7_9ACTN</name>
<evidence type="ECO:0000313" key="3">
    <source>
        <dbReference type="Proteomes" id="UP000253742"/>
    </source>
</evidence>
<dbReference type="RefSeq" id="WP_114531190.1">
    <property type="nucleotide sequence ID" value="NZ_QQBH01000019.1"/>
</dbReference>
<keyword evidence="1" id="KW-0812">Transmembrane</keyword>
<feature type="transmembrane region" description="Helical" evidence="1">
    <location>
        <begin position="406"/>
        <end position="424"/>
    </location>
</feature>
<keyword evidence="1" id="KW-0472">Membrane</keyword>
<dbReference type="EMBL" id="QQBH01000019">
    <property type="protein sequence ID" value="RDD86189.1"/>
    <property type="molecule type" value="Genomic_DNA"/>
</dbReference>
<keyword evidence="1" id="KW-1133">Transmembrane helix</keyword>
<organism evidence="2 3">
    <name type="scientific">Streptomyces parvulus</name>
    <dbReference type="NCBI Taxonomy" id="146923"/>
    <lineage>
        <taxon>Bacteria</taxon>
        <taxon>Bacillati</taxon>
        <taxon>Actinomycetota</taxon>
        <taxon>Actinomycetes</taxon>
        <taxon>Kitasatosporales</taxon>
        <taxon>Streptomycetaceae</taxon>
        <taxon>Streptomyces</taxon>
    </lineage>
</organism>
<dbReference type="Proteomes" id="UP000253742">
    <property type="component" value="Unassembled WGS sequence"/>
</dbReference>
<dbReference type="OrthoDB" id="3937205at2"/>
<feature type="transmembrane region" description="Helical" evidence="1">
    <location>
        <begin position="431"/>
        <end position="448"/>
    </location>
</feature>